<dbReference type="PANTHER" id="PTHR35006">
    <property type="entry name" value="GLYOXALASE FAMILY PROTEIN (AFU_ORTHOLOGUE AFUA_5G14830)"/>
    <property type="match status" value="1"/>
</dbReference>
<dbReference type="RefSeq" id="WP_184489657.1">
    <property type="nucleotide sequence ID" value="NZ_CP158373.1"/>
</dbReference>
<dbReference type="Pfam" id="PF00903">
    <property type="entry name" value="Glyoxalase"/>
    <property type="match status" value="1"/>
</dbReference>
<evidence type="ECO:0000259" key="1">
    <source>
        <dbReference type="PROSITE" id="PS51819"/>
    </source>
</evidence>
<dbReference type="EMBL" id="CP158373">
    <property type="protein sequence ID" value="XBY65150.1"/>
    <property type="molecule type" value="Genomic_DNA"/>
</dbReference>
<name>A0AAU7Y623_9PSED</name>
<reference evidence="2" key="1">
    <citation type="submission" date="2023-08" db="EMBL/GenBank/DDBJ databases">
        <title>Increased levels of nutrients transform a symbiont into a lethal pathobiont.</title>
        <authorList>
            <person name="Lachnit T."/>
            <person name="Ulrich L."/>
            <person name="Willmer F.M."/>
            <person name="Hasenbein T."/>
            <person name="Steiner L.X."/>
            <person name="Wolters M."/>
            <person name="Herbst E.M."/>
            <person name="Deines P."/>
        </authorList>
    </citation>
    <scope>NUCLEOTIDE SEQUENCE</scope>
    <source>
        <strain evidence="2">T3</strain>
    </source>
</reference>
<evidence type="ECO:0000313" key="2">
    <source>
        <dbReference type="EMBL" id="XBY65150.1"/>
    </source>
</evidence>
<organism evidence="2">
    <name type="scientific">Pseudomonas solani</name>
    <dbReference type="NCBI Taxonomy" id="2731552"/>
    <lineage>
        <taxon>Bacteria</taxon>
        <taxon>Pseudomonadati</taxon>
        <taxon>Pseudomonadota</taxon>
        <taxon>Gammaproteobacteria</taxon>
        <taxon>Pseudomonadales</taxon>
        <taxon>Pseudomonadaceae</taxon>
        <taxon>Pseudomonas</taxon>
    </lineage>
</organism>
<dbReference type="CDD" id="cd07262">
    <property type="entry name" value="VOC_like"/>
    <property type="match status" value="1"/>
</dbReference>
<protein>
    <submittedName>
        <fullName evidence="2">VOC family protein</fullName>
    </submittedName>
</protein>
<dbReference type="Gene3D" id="3.10.180.10">
    <property type="entry name" value="2,3-Dihydroxybiphenyl 1,2-Dioxygenase, domain 1"/>
    <property type="match status" value="1"/>
</dbReference>
<dbReference type="PROSITE" id="PS51819">
    <property type="entry name" value="VOC"/>
    <property type="match status" value="1"/>
</dbReference>
<accession>A0AAU7Y623</accession>
<gene>
    <name evidence="2" type="ORF">ABS648_05115</name>
</gene>
<dbReference type="AlphaFoldDB" id="A0AAU7Y623"/>
<proteinExistence type="predicted"/>
<sequence>MAENPSILSHISLGTNDFDRALAFYDKVLPTLGCRRVLEHPGAVAYGREYPEFWVQKPIDGKPASTGNGTHIGFFAADKDAVQAFYQAALASGGSSDGEPGPRAEYGAPYFGCFVRDPDGHKIEAAFWDTSLDYELVVEPHAH</sequence>
<dbReference type="SUPFAM" id="SSF54593">
    <property type="entry name" value="Glyoxalase/Bleomycin resistance protein/Dihydroxybiphenyl dioxygenase"/>
    <property type="match status" value="1"/>
</dbReference>
<feature type="domain" description="VOC" evidence="1">
    <location>
        <begin position="7"/>
        <end position="128"/>
    </location>
</feature>
<dbReference type="PANTHER" id="PTHR35006:SF4">
    <property type="entry name" value="BLR7706 PROTEIN"/>
    <property type="match status" value="1"/>
</dbReference>
<dbReference type="InterPro" id="IPR037523">
    <property type="entry name" value="VOC_core"/>
</dbReference>
<dbReference type="InterPro" id="IPR004360">
    <property type="entry name" value="Glyas_Fos-R_dOase_dom"/>
</dbReference>
<dbReference type="InterPro" id="IPR029068">
    <property type="entry name" value="Glyas_Bleomycin-R_OHBP_Dase"/>
</dbReference>